<comment type="cofactor">
    <cofactor evidence="1">
        <name>Mg(2+)</name>
        <dbReference type="ChEBI" id="CHEBI:18420"/>
    </cofactor>
</comment>
<dbReference type="GO" id="GO:0016779">
    <property type="term" value="F:nucleotidyltransferase activity"/>
    <property type="evidence" value="ECO:0007669"/>
    <property type="project" value="UniProtKB-KW"/>
</dbReference>
<dbReference type="KEGG" id="gfe:Gferi_03660"/>
<dbReference type="Gene3D" id="3.30.460.10">
    <property type="entry name" value="Beta Polymerase, domain 2"/>
    <property type="match status" value="1"/>
</dbReference>
<organism evidence="9 10">
    <name type="scientific">Geosporobacter ferrireducens</name>
    <dbReference type="NCBI Taxonomy" id="1424294"/>
    <lineage>
        <taxon>Bacteria</taxon>
        <taxon>Bacillati</taxon>
        <taxon>Bacillota</taxon>
        <taxon>Clostridia</taxon>
        <taxon>Peptostreptococcales</taxon>
        <taxon>Thermotaleaceae</taxon>
        <taxon>Geosporobacter</taxon>
    </lineage>
</organism>
<evidence type="ECO:0000256" key="6">
    <source>
        <dbReference type="ARBA" id="ARBA00022840"/>
    </source>
</evidence>
<dbReference type="GO" id="GO:0046872">
    <property type="term" value="F:metal ion binding"/>
    <property type="evidence" value="ECO:0007669"/>
    <property type="project" value="UniProtKB-KW"/>
</dbReference>
<dbReference type="InterPro" id="IPR052038">
    <property type="entry name" value="Type-VII_TA_antitoxin"/>
</dbReference>
<keyword evidence="2 9" id="KW-0808">Transferase</keyword>
<keyword evidence="4" id="KW-0479">Metal-binding</keyword>
<evidence type="ECO:0000313" key="10">
    <source>
        <dbReference type="Proteomes" id="UP000095743"/>
    </source>
</evidence>
<accession>A0A1D8GCW3</accession>
<dbReference type="SUPFAM" id="SSF81301">
    <property type="entry name" value="Nucleotidyltransferase"/>
    <property type="match status" value="1"/>
</dbReference>
<keyword evidence="6" id="KW-0067">ATP-binding</keyword>
<dbReference type="Proteomes" id="UP000095743">
    <property type="component" value="Chromosome"/>
</dbReference>
<dbReference type="PANTHER" id="PTHR33571:SF14">
    <property type="entry name" value="PROTEIN ADENYLYLTRANSFERASE MJ0435-RELATED"/>
    <property type="match status" value="1"/>
</dbReference>
<evidence type="ECO:0000256" key="3">
    <source>
        <dbReference type="ARBA" id="ARBA00022695"/>
    </source>
</evidence>
<proteinExistence type="predicted"/>
<evidence type="ECO:0000256" key="4">
    <source>
        <dbReference type="ARBA" id="ARBA00022723"/>
    </source>
</evidence>
<dbReference type="PANTHER" id="PTHR33571">
    <property type="entry name" value="SSL8005 PROTEIN"/>
    <property type="match status" value="1"/>
</dbReference>
<dbReference type="RefSeq" id="WP_028309363.1">
    <property type="nucleotide sequence ID" value="NZ_CP017269.1"/>
</dbReference>
<keyword evidence="3" id="KW-0548">Nucleotidyltransferase</keyword>
<evidence type="ECO:0000256" key="5">
    <source>
        <dbReference type="ARBA" id="ARBA00022741"/>
    </source>
</evidence>
<reference evidence="9 10" key="1">
    <citation type="submission" date="2016-09" db="EMBL/GenBank/DDBJ databases">
        <title>Genomic analysis reveals versatility of anaerobic energy metabolism of Geosporobacter ferrireducens IRF9 of phylum Firmicutes.</title>
        <authorList>
            <person name="Kim S.-J."/>
        </authorList>
    </citation>
    <scope>NUCLEOTIDE SEQUENCE [LARGE SCALE GENOMIC DNA]</scope>
    <source>
        <strain evidence="9 10">IRF9</strain>
    </source>
</reference>
<keyword evidence="10" id="KW-1185">Reference proteome</keyword>
<dbReference type="Pfam" id="PF18765">
    <property type="entry name" value="Polbeta"/>
    <property type="match status" value="1"/>
</dbReference>
<dbReference type="InterPro" id="IPR041633">
    <property type="entry name" value="Polbeta"/>
</dbReference>
<keyword evidence="5" id="KW-0547">Nucleotide-binding</keyword>
<dbReference type="EMBL" id="CP017269">
    <property type="protein sequence ID" value="AOT68751.1"/>
    <property type="molecule type" value="Genomic_DNA"/>
</dbReference>
<evidence type="ECO:0000313" key="9">
    <source>
        <dbReference type="EMBL" id="AOT68751.1"/>
    </source>
</evidence>
<name>A0A1D8GCW3_9FIRM</name>
<dbReference type="CDD" id="cd05403">
    <property type="entry name" value="NT_KNTase_like"/>
    <property type="match status" value="1"/>
</dbReference>
<gene>
    <name evidence="9" type="ORF">Gferi_03660</name>
</gene>
<evidence type="ECO:0000256" key="2">
    <source>
        <dbReference type="ARBA" id="ARBA00022679"/>
    </source>
</evidence>
<evidence type="ECO:0000256" key="7">
    <source>
        <dbReference type="ARBA" id="ARBA00022842"/>
    </source>
</evidence>
<feature type="domain" description="Polymerase beta nucleotidyltransferase" evidence="8">
    <location>
        <begin position="11"/>
        <end position="81"/>
    </location>
</feature>
<dbReference type="InterPro" id="IPR043519">
    <property type="entry name" value="NT_sf"/>
</dbReference>
<sequence>MIYSIDELRKRIAPVAEKYNLRAVYLFGSYARNEATESSDVDVLVDRMGSKVKSLFDMGGLYNDLCDSIGKEVDLITTQTLEQESTQQRTPWFVENVRTEMIKIYE</sequence>
<evidence type="ECO:0000259" key="8">
    <source>
        <dbReference type="Pfam" id="PF18765"/>
    </source>
</evidence>
<dbReference type="AlphaFoldDB" id="A0A1D8GCW3"/>
<dbReference type="STRING" id="1424294.Gferi_03660"/>
<protein>
    <submittedName>
        <fullName evidence="9">Nucleotidyltransferase</fullName>
    </submittedName>
</protein>
<keyword evidence="7" id="KW-0460">Magnesium</keyword>
<evidence type="ECO:0000256" key="1">
    <source>
        <dbReference type="ARBA" id="ARBA00001946"/>
    </source>
</evidence>
<dbReference type="OrthoDB" id="9809668at2"/>
<dbReference type="GO" id="GO:0005524">
    <property type="term" value="F:ATP binding"/>
    <property type="evidence" value="ECO:0007669"/>
    <property type="project" value="UniProtKB-KW"/>
</dbReference>